<evidence type="ECO:0000313" key="17">
    <source>
        <dbReference type="EMBL" id="PZQ10945.1"/>
    </source>
</evidence>
<dbReference type="PROSITE" id="PS00903">
    <property type="entry name" value="CYT_DCMP_DEAMINASES_1"/>
    <property type="match status" value="1"/>
</dbReference>
<evidence type="ECO:0000259" key="16">
    <source>
        <dbReference type="PROSITE" id="PS51747"/>
    </source>
</evidence>
<evidence type="ECO:0000256" key="6">
    <source>
        <dbReference type="ARBA" id="ARBA00022619"/>
    </source>
</evidence>
<evidence type="ECO:0000256" key="15">
    <source>
        <dbReference type="PIRSR" id="PIRSR006769-3"/>
    </source>
</evidence>
<dbReference type="GO" id="GO:0009231">
    <property type="term" value="P:riboflavin biosynthetic process"/>
    <property type="evidence" value="ECO:0007669"/>
    <property type="project" value="UniProtKB-UniPathway"/>
</dbReference>
<dbReference type="GO" id="GO:0008835">
    <property type="term" value="F:diaminohydroxyphosphoribosylaminopyrimidine deaminase activity"/>
    <property type="evidence" value="ECO:0007669"/>
    <property type="project" value="UniProtKB-EC"/>
</dbReference>
<dbReference type="SUPFAM" id="SSF53927">
    <property type="entry name" value="Cytidine deaminase-like"/>
    <property type="match status" value="1"/>
</dbReference>
<feature type="binding site" evidence="14">
    <location>
        <position position="149"/>
    </location>
    <ligand>
        <name>NADP(+)</name>
        <dbReference type="ChEBI" id="CHEBI:58349"/>
    </ligand>
</feature>
<dbReference type="Pfam" id="PF00383">
    <property type="entry name" value="dCMP_cyt_deam_1"/>
    <property type="match status" value="1"/>
</dbReference>
<feature type="binding site" evidence="15">
    <location>
        <position position="70"/>
    </location>
    <ligand>
        <name>Zn(2+)</name>
        <dbReference type="ChEBI" id="CHEBI:29105"/>
        <note>catalytic</note>
    </ligand>
</feature>
<keyword evidence="8 12" id="KW-0862">Zinc</keyword>
<comment type="similarity">
    <text evidence="4 12">In the N-terminal section; belongs to the cytidine and deoxycytidylate deaminase family.</text>
</comment>
<dbReference type="Proteomes" id="UP000249577">
    <property type="component" value="Unassembled WGS sequence"/>
</dbReference>
<protein>
    <recommendedName>
        <fullName evidence="12">Riboflavin biosynthesis protein RibD</fullName>
    </recommendedName>
    <domain>
        <recommendedName>
            <fullName evidence="12">Diaminohydroxyphosphoribosylaminopyrimidine deaminase</fullName>
            <shortName evidence="12">DRAP deaminase</shortName>
            <ecNumber evidence="12">3.5.4.26</ecNumber>
        </recommendedName>
        <alternativeName>
            <fullName evidence="12">Riboflavin-specific deaminase</fullName>
        </alternativeName>
    </domain>
    <domain>
        <recommendedName>
            <fullName evidence="12">5-amino-6-(5-phosphoribosylamino)uracil reductase</fullName>
            <ecNumber evidence="12">1.1.1.193</ecNumber>
        </recommendedName>
        <alternativeName>
            <fullName evidence="12">HTP reductase</fullName>
        </alternativeName>
    </domain>
</protein>
<feature type="binding site" evidence="14">
    <location>
        <position position="195"/>
    </location>
    <ligand>
        <name>NADP(+)</name>
        <dbReference type="ChEBI" id="CHEBI:58349"/>
    </ligand>
</feature>
<keyword evidence="9 12" id="KW-0521">NADP</keyword>
<feature type="binding site" evidence="14">
    <location>
        <position position="202"/>
    </location>
    <ligand>
        <name>substrate</name>
    </ligand>
</feature>
<dbReference type="InterPro" id="IPR016193">
    <property type="entry name" value="Cytidine_deaminase-like"/>
</dbReference>
<evidence type="ECO:0000256" key="4">
    <source>
        <dbReference type="ARBA" id="ARBA00005259"/>
    </source>
</evidence>
<evidence type="ECO:0000256" key="5">
    <source>
        <dbReference type="ARBA" id="ARBA00007417"/>
    </source>
</evidence>
<dbReference type="InterPro" id="IPR002125">
    <property type="entry name" value="CMP_dCMP_dom"/>
</dbReference>
<evidence type="ECO:0000256" key="13">
    <source>
        <dbReference type="PIRSR" id="PIRSR006769-1"/>
    </source>
</evidence>
<comment type="catalytic activity">
    <reaction evidence="12">
        <text>2,5-diamino-6-hydroxy-4-(5-phosphoribosylamino)-pyrimidine + H2O + H(+) = 5-amino-6-(5-phospho-D-ribosylamino)uracil + NH4(+)</text>
        <dbReference type="Rhea" id="RHEA:21868"/>
        <dbReference type="ChEBI" id="CHEBI:15377"/>
        <dbReference type="ChEBI" id="CHEBI:15378"/>
        <dbReference type="ChEBI" id="CHEBI:28938"/>
        <dbReference type="ChEBI" id="CHEBI:58453"/>
        <dbReference type="ChEBI" id="CHEBI:58614"/>
        <dbReference type="EC" id="3.5.4.26"/>
    </reaction>
</comment>
<feature type="active site" description="Proton donor" evidence="13">
    <location>
        <position position="47"/>
    </location>
</feature>
<feature type="binding site" evidence="14">
    <location>
        <position position="191"/>
    </location>
    <ligand>
        <name>NADP(+)</name>
        <dbReference type="ChEBI" id="CHEBI:58349"/>
    </ligand>
</feature>
<evidence type="ECO:0000256" key="11">
    <source>
        <dbReference type="ARBA" id="ARBA00023268"/>
    </source>
</evidence>
<organism evidence="17 18">
    <name type="scientific">Ancylobacter novellus</name>
    <name type="common">Thiobacillus novellus</name>
    <dbReference type="NCBI Taxonomy" id="921"/>
    <lineage>
        <taxon>Bacteria</taxon>
        <taxon>Pseudomonadati</taxon>
        <taxon>Pseudomonadota</taxon>
        <taxon>Alphaproteobacteria</taxon>
        <taxon>Hyphomicrobiales</taxon>
        <taxon>Xanthobacteraceae</taxon>
        <taxon>Ancylobacter</taxon>
    </lineage>
</organism>
<dbReference type="Gene3D" id="3.40.140.10">
    <property type="entry name" value="Cytidine Deaminase, domain 2"/>
    <property type="match status" value="1"/>
</dbReference>
<name>A0A2W5K7A2_ANCNO</name>
<dbReference type="EMBL" id="QFPN01000013">
    <property type="protein sequence ID" value="PZQ10945.1"/>
    <property type="molecule type" value="Genomic_DNA"/>
</dbReference>
<dbReference type="CDD" id="cd01284">
    <property type="entry name" value="Riboflavin_deaminase-reductase"/>
    <property type="match status" value="1"/>
</dbReference>
<dbReference type="PANTHER" id="PTHR38011:SF7">
    <property type="entry name" value="2,5-DIAMINO-6-RIBOSYLAMINO-4(3H)-PYRIMIDINONE 5'-PHOSPHATE REDUCTASE"/>
    <property type="match status" value="1"/>
</dbReference>
<feature type="binding site" evidence="14">
    <location>
        <position position="179"/>
    </location>
    <ligand>
        <name>substrate</name>
    </ligand>
</feature>
<dbReference type="GO" id="GO:0008270">
    <property type="term" value="F:zinc ion binding"/>
    <property type="evidence" value="ECO:0007669"/>
    <property type="project" value="InterPro"/>
</dbReference>
<dbReference type="InterPro" id="IPR011549">
    <property type="entry name" value="RibD_C"/>
</dbReference>
<evidence type="ECO:0000256" key="9">
    <source>
        <dbReference type="ARBA" id="ARBA00022857"/>
    </source>
</evidence>
<dbReference type="EC" id="1.1.1.193" evidence="12"/>
<feature type="domain" description="CMP/dCMP-type deaminase" evidence="16">
    <location>
        <begin position="1"/>
        <end position="118"/>
    </location>
</feature>
<dbReference type="SUPFAM" id="SSF53597">
    <property type="entry name" value="Dihydrofolate reductase-like"/>
    <property type="match status" value="1"/>
</dbReference>
<evidence type="ECO:0000256" key="2">
    <source>
        <dbReference type="ARBA" id="ARBA00004882"/>
    </source>
</evidence>
<dbReference type="GO" id="GO:0008703">
    <property type="term" value="F:5-amino-6-(5-phosphoribosylamino)uracil reductase activity"/>
    <property type="evidence" value="ECO:0007669"/>
    <property type="project" value="UniProtKB-EC"/>
</dbReference>
<evidence type="ECO:0000256" key="8">
    <source>
        <dbReference type="ARBA" id="ARBA00022833"/>
    </source>
</evidence>
<feature type="binding site" evidence="14">
    <location>
        <position position="290"/>
    </location>
    <ligand>
        <name>substrate</name>
    </ligand>
</feature>
<gene>
    <name evidence="17" type="primary">ribD</name>
    <name evidence="17" type="ORF">DI565_19025</name>
</gene>
<comment type="cofactor">
    <cofactor evidence="12 15">
        <name>Zn(2+)</name>
        <dbReference type="ChEBI" id="CHEBI:29105"/>
    </cofactor>
    <text evidence="12 15">Binds 1 zinc ion.</text>
</comment>
<dbReference type="PROSITE" id="PS51747">
    <property type="entry name" value="CYT_DCMP_DEAMINASES_2"/>
    <property type="match status" value="1"/>
</dbReference>
<keyword evidence="6 12" id="KW-0686">Riboflavin biosynthesis</keyword>
<dbReference type="InterPro" id="IPR002734">
    <property type="entry name" value="RibDG_C"/>
</dbReference>
<dbReference type="Pfam" id="PF01872">
    <property type="entry name" value="RibD_C"/>
    <property type="match status" value="1"/>
</dbReference>
<dbReference type="InterPro" id="IPR050765">
    <property type="entry name" value="Riboflavin_Biosynth_HTPR"/>
</dbReference>
<dbReference type="AlphaFoldDB" id="A0A2W5K7A2"/>
<keyword evidence="11" id="KW-0511">Multifunctional enzyme</keyword>
<dbReference type="InterPro" id="IPR024072">
    <property type="entry name" value="DHFR-like_dom_sf"/>
</dbReference>
<dbReference type="PANTHER" id="PTHR38011">
    <property type="entry name" value="DIHYDROFOLATE REDUCTASE FAMILY PROTEIN (AFU_ORTHOLOGUE AFUA_8G06820)"/>
    <property type="match status" value="1"/>
</dbReference>
<comment type="catalytic activity">
    <reaction evidence="12">
        <text>5-amino-6-(5-phospho-D-ribitylamino)uracil + NADP(+) = 5-amino-6-(5-phospho-D-ribosylamino)uracil + NADPH + H(+)</text>
        <dbReference type="Rhea" id="RHEA:17845"/>
        <dbReference type="ChEBI" id="CHEBI:15378"/>
        <dbReference type="ChEBI" id="CHEBI:57783"/>
        <dbReference type="ChEBI" id="CHEBI:58349"/>
        <dbReference type="ChEBI" id="CHEBI:58421"/>
        <dbReference type="ChEBI" id="CHEBI:58453"/>
        <dbReference type="EC" id="1.1.1.193"/>
    </reaction>
</comment>
<keyword evidence="10 12" id="KW-0560">Oxidoreductase</keyword>
<feature type="binding site" evidence="15">
    <location>
        <position position="79"/>
    </location>
    <ligand>
        <name>Zn(2+)</name>
        <dbReference type="ChEBI" id="CHEBI:29105"/>
        <note>catalytic</note>
    </ligand>
</feature>
<evidence type="ECO:0000313" key="18">
    <source>
        <dbReference type="Proteomes" id="UP000249577"/>
    </source>
</evidence>
<dbReference type="NCBIfam" id="TIGR00326">
    <property type="entry name" value="eubact_ribD"/>
    <property type="match status" value="1"/>
</dbReference>
<evidence type="ECO:0000256" key="7">
    <source>
        <dbReference type="ARBA" id="ARBA00022723"/>
    </source>
</evidence>
<evidence type="ECO:0000256" key="12">
    <source>
        <dbReference type="PIRNR" id="PIRNR006769"/>
    </source>
</evidence>
<feature type="binding site" evidence="14">
    <location>
        <position position="199"/>
    </location>
    <ligand>
        <name>NADP(+)</name>
        <dbReference type="ChEBI" id="CHEBI:58349"/>
    </ligand>
</feature>
<evidence type="ECO:0000256" key="3">
    <source>
        <dbReference type="ARBA" id="ARBA00004910"/>
    </source>
</evidence>
<evidence type="ECO:0000256" key="1">
    <source>
        <dbReference type="ARBA" id="ARBA00002151"/>
    </source>
</evidence>
<dbReference type="NCBIfam" id="TIGR00227">
    <property type="entry name" value="ribD_Cterm"/>
    <property type="match status" value="1"/>
</dbReference>
<proteinExistence type="inferred from homology"/>
<feature type="binding site" evidence="15">
    <location>
        <position position="45"/>
    </location>
    <ligand>
        <name>Zn(2+)</name>
        <dbReference type="ChEBI" id="CHEBI:29105"/>
        <note>catalytic</note>
    </ligand>
</feature>
<comment type="function">
    <text evidence="1 12">Converts 2,5-diamino-6-(ribosylamino)-4(3h)-pyrimidinone 5'-phosphate into 5-amino-6-(ribosylamino)-2,4(1h,3h)-pyrimidinedione 5'-phosphate.</text>
</comment>
<comment type="caution">
    <text evidence="17">The sequence shown here is derived from an EMBL/GenBank/DDBJ whole genome shotgun (WGS) entry which is preliminary data.</text>
</comment>
<comment type="pathway">
    <text evidence="3 12">Cofactor biosynthesis; riboflavin biosynthesis; 5-amino-6-(D-ribitylamino)uracil from GTP: step 3/4.</text>
</comment>
<feature type="binding site" evidence="14">
    <location>
        <begin position="292"/>
        <end position="298"/>
    </location>
    <ligand>
        <name>NADP(+)</name>
        <dbReference type="ChEBI" id="CHEBI:58349"/>
    </ligand>
</feature>
<keyword evidence="12" id="KW-0378">Hydrolase</keyword>
<dbReference type="InterPro" id="IPR016192">
    <property type="entry name" value="APOBEC/CMP_deaminase_Zn-bd"/>
</dbReference>
<accession>A0A2W5K7A2</accession>
<dbReference type="UniPathway" id="UPA00275">
    <property type="reaction ID" value="UER00401"/>
</dbReference>
<evidence type="ECO:0000256" key="10">
    <source>
        <dbReference type="ARBA" id="ARBA00023002"/>
    </source>
</evidence>
<keyword evidence="7 12" id="KW-0479">Metal-binding</keyword>
<evidence type="ECO:0000256" key="14">
    <source>
        <dbReference type="PIRSR" id="PIRSR006769-2"/>
    </source>
</evidence>
<dbReference type="EC" id="3.5.4.26" evidence="12"/>
<dbReference type="GO" id="GO:0050661">
    <property type="term" value="F:NADP binding"/>
    <property type="evidence" value="ECO:0007669"/>
    <property type="project" value="InterPro"/>
</dbReference>
<comment type="pathway">
    <text evidence="2 12">Cofactor biosynthesis; riboflavin biosynthesis; 5-amino-6-(D-ribitylamino)uracil from GTP: step 2/4.</text>
</comment>
<reference evidence="17 18" key="1">
    <citation type="submission" date="2017-08" db="EMBL/GenBank/DDBJ databases">
        <title>Infants hospitalized years apart are colonized by the same room-sourced microbial strains.</title>
        <authorList>
            <person name="Brooks B."/>
            <person name="Olm M.R."/>
            <person name="Firek B.A."/>
            <person name="Baker R."/>
            <person name="Thomas B.C."/>
            <person name="Morowitz M.J."/>
            <person name="Banfield J.F."/>
        </authorList>
    </citation>
    <scope>NUCLEOTIDE SEQUENCE [LARGE SCALE GENOMIC DNA]</scope>
    <source>
        <strain evidence="17">S2_005_003_R2_43</strain>
    </source>
</reference>
<sequence>MAHALALARRGLGRTAPNPAVGAILVSPDGAVVGRGWTQPGGRPHAEPVALAAAGRAARGATLYVTLEPCSHYGKTPPCADALVAAGVARVVAALGDPDERVAGRGFARLREAGIEVATGVLEQEARRLTAGHIARVTLGRPHVTLKLAQSADGKVAGPGGRPVAITGEASRARVHLMRAESDAILVGIGTVLADDPELTCRLPGMADRSPIRIVLDAELRTPPGAKLVRGAREVPTWIFAAVDAPADRERALRESGVEVLRVERGQGGLRLGQSLGLLGARGITRLMVEGGPTVANALLDARLADEAVMLAAPKMLGADAINGLASGALGDAGLAEVSQERVGEDLWSTYLRHG</sequence>
<dbReference type="InterPro" id="IPR004794">
    <property type="entry name" value="Eubact_RibD"/>
</dbReference>
<dbReference type="Gene3D" id="3.40.430.10">
    <property type="entry name" value="Dihydrofolate Reductase, subunit A"/>
    <property type="match status" value="1"/>
</dbReference>
<dbReference type="PIRSF" id="PIRSF006769">
    <property type="entry name" value="RibD"/>
    <property type="match status" value="1"/>
</dbReference>
<comment type="similarity">
    <text evidence="5 12">In the C-terminal section; belongs to the HTP reductase family.</text>
</comment>